<name>A0ABS7L5H9_9FIRM</name>
<dbReference type="PROSITE" id="PS50106">
    <property type="entry name" value="PDZ"/>
    <property type="match status" value="1"/>
</dbReference>
<evidence type="ECO:0000256" key="3">
    <source>
        <dbReference type="ARBA" id="ARBA00022801"/>
    </source>
</evidence>
<keyword evidence="5" id="KW-0812">Transmembrane</keyword>
<feature type="compositionally biased region" description="Acidic residues" evidence="4">
    <location>
        <begin position="81"/>
        <end position="93"/>
    </location>
</feature>
<dbReference type="InterPro" id="IPR036034">
    <property type="entry name" value="PDZ_sf"/>
</dbReference>
<evidence type="ECO:0000256" key="5">
    <source>
        <dbReference type="SAM" id="Phobius"/>
    </source>
</evidence>
<dbReference type="Proteomes" id="UP000779049">
    <property type="component" value="Unassembled WGS sequence"/>
</dbReference>
<keyword evidence="2 7" id="KW-0645">Protease</keyword>
<dbReference type="InterPro" id="IPR009003">
    <property type="entry name" value="Peptidase_S1_PA"/>
</dbReference>
<dbReference type="SMART" id="SM00228">
    <property type="entry name" value="PDZ"/>
    <property type="match status" value="1"/>
</dbReference>
<evidence type="ECO:0000313" key="8">
    <source>
        <dbReference type="Proteomes" id="UP000779049"/>
    </source>
</evidence>
<dbReference type="PANTHER" id="PTHR22939">
    <property type="entry name" value="SERINE PROTEASE FAMILY S1C HTRA-RELATED"/>
    <property type="match status" value="1"/>
</dbReference>
<accession>A0ABS7L5H9</accession>
<gene>
    <name evidence="7" type="ORF">FLB61_02905</name>
</gene>
<sequence length="421" mass="45086">MSAEFHDDNRSEEEKESYSFLKETIKKPPLNKKAVLLKMLKIAGLGVIFGLGACAGFSAAKPWVDSHFNNNPTSVTIPQDDKDEEEENPEETPQETQALTLDDYEEMYRQIDDVAKMAEKSLVRLSGSAGEEKTEDGQTIQGGQIEISGVIVADNGVEYLILAQNSAFQADQPVKAAFYDGNQVDVSVKKRDTALGIAVYAAPKSSLPDNTKEQIVKATLGNSNAASRGDPVIAAGMPFGADGRVGLGIISETSNTKLCIDGEYPILNTDMPGTASGSGVLLNLKGEVLGVICREEEDGGVLSALAISELKEEIELMSNGIGISYTGIEGTEVSDAVADSQEMPKGIYVSSTVPDSPAMKAGIQSGDILTEVEDTKVYTMSAYRQELMDYRPGSHITIKGMRRSNDGYVDIQFEVALGSAE</sequence>
<organism evidence="7 8">
    <name type="scientific">Sellimonas caecigallum</name>
    <dbReference type="NCBI Taxonomy" id="2592333"/>
    <lineage>
        <taxon>Bacteria</taxon>
        <taxon>Bacillati</taxon>
        <taxon>Bacillota</taxon>
        <taxon>Clostridia</taxon>
        <taxon>Lachnospirales</taxon>
        <taxon>Lachnospiraceae</taxon>
        <taxon>Sellimonas</taxon>
    </lineage>
</organism>
<dbReference type="Pfam" id="PF13180">
    <property type="entry name" value="PDZ_2"/>
    <property type="match status" value="1"/>
</dbReference>
<proteinExistence type="inferred from homology"/>
<feature type="domain" description="PDZ" evidence="6">
    <location>
        <begin position="313"/>
        <end position="381"/>
    </location>
</feature>
<dbReference type="RefSeq" id="WP_087199904.1">
    <property type="nucleotide sequence ID" value="NZ_CP173660.1"/>
</dbReference>
<evidence type="ECO:0000256" key="1">
    <source>
        <dbReference type="ARBA" id="ARBA00010541"/>
    </source>
</evidence>
<keyword evidence="5" id="KW-1133">Transmembrane helix</keyword>
<dbReference type="Gene3D" id="2.30.42.10">
    <property type="match status" value="1"/>
</dbReference>
<comment type="caution">
    <text evidence="7">The sequence shown here is derived from an EMBL/GenBank/DDBJ whole genome shotgun (WGS) entry which is preliminary data.</text>
</comment>
<evidence type="ECO:0000256" key="2">
    <source>
        <dbReference type="ARBA" id="ARBA00022670"/>
    </source>
</evidence>
<feature type="transmembrane region" description="Helical" evidence="5">
    <location>
        <begin position="42"/>
        <end position="64"/>
    </location>
</feature>
<evidence type="ECO:0000313" key="7">
    <source>
        <dbReference type="EMBL" id="MBY0758057.1"/>
    </source>
</evidence>
<dbReference type="GO" id="GO:0008233">
    <property type="term" value="F:peptidase activity"/>
    <property type="evidence" value="ECO:0007669"/>
    <property type="project" value="UniProtKB-KW"/>
</dbReference>
<dbReference type="Pfam" id="PF13365">
    <property type="entry name" value="Trypsin_2"/>
    <property type="match status" value="1"/>
</dbReference>
<comment type="similarity">
    <text evidence="1">Belongs to the peptidase S1C family.</text>
</comment>
<dbReference type="EMBL" id="VIRV01000002">
    <property type="protein sequence ID" value="MBY0758057.1"/>
    <property type="molecule type" value="Genomic_DNA"/>
</dbReference>
<dbReference type="PANTHER" id="PTHR22939:SF129">
    <property type="entry name" value="SERINE PROTEASE HTRA2, MITOCHONDRIAL"/>
    <property type="match status" value="1"/>
</dbReference>
<dbReference type="SUPFAM" id="SSF50156">
    <property type="entry name" value="PDZ domain-like"/>
    <property type="match status" value="1"/>
</dbReference>
<keyword evidence="8" id="KW-1185">Reference proteome</keyword>
<keyword evidence="5" id="KW-0472">Membrane</keyword>
<dbReference type="InterPro" id="IPR001478">
    <property type="entry name" value="PDZ"/>
</dbReference>
<dbReference type="PRINTS" id="PR00834">
    <property type="entry name" value="PROTEASES2C"/>
</dbReference>
<keyword evidence="3" id="KW-0378">Hydrolase</keyword>
<evidence type="ECO:0000256" key="4">
    <source>
        <dbReference type="SAM" id="MobiDB-lite"/>
    </source>
</evidence>
<dbReference type="SUPFAM" id="SSF50494">
    <property type="entry name" value="Trypsin-like serine proteases"/>
    <property type="match status" value="1"/>
</dbReference>
<evidence type="ECO:0000259" key="6">
    <source>
        <dbReference type="PROSITE" id="PS50106"/>
    </source>
</evidence>
<protein>
    <submittedName>
        <fullName evidence="7">Serine protease</fullName>
    </submittedName>
</protein>
<dbReference type="Gene3D" id="2.40.10.120">
    <property type="match status" value="1"/>
</dbReference>
<dbReference type="InterPro" id="IPR001940">
    <property type="entry name" value="Peptidase_S1C"/>
</dbReference>
<feature type="region of interest" description="Disordered" evidence="4">
    <location>
        <begin position="70"/>
        <end position="97"/>
    </location>
</feature>
<reference evidence="7 8" key="1">
    <citation type="journal article" date="2020" name="New Microbes New Infect">
        <title>Sellimonas caecigallum sp. nov., description and genome sequence of a new member of the Sellimonas genus isolated from the cecum of feral chicken.</title>
        <authorList>
            <person name="Wongkuna S."/>
            <person name="Ghimire S."/>
            <person name="Antony L."/>
            <person name="Chankhamhaengdecha S."/>
            <person name="Janvilisri T."/>
            <person name="Scaria J."/>
        </authorList>
    </citation>
    <scope>NUCLEOTIDE SEQUENCE [LARGE SCALE GENOMIC DNA]</scope>
    <source>
        <strain evidence="7 8">SW451</strain>
    </source>
</reference>
<dbReference type="GO" id="GO:0006508">
    <property type="term" value="P:proteolysis"/>
    <property type="evidence" value="ECO:0007669"/>
    <property type="project" value="UniProtKB-KW"/>
</dbReference>